<protein>
    <submittedName>
        <fullName evidence="2">Uncharacterized protein</fullName>
    </submittedName>
</protein>
<dbReference type="EMBL" id="KV467423">
    <property type="protein sequence ID" value="OCT56127.1"/>
    <property type="molecule type" value="Genomic_DNA"/>
</dbReference>
<dbReference type="Proteomes" id="UP000694892">
    <property type="component" value="Unassembled WGS sequence"/>
</dbReference>
<name>A0A974BQB9_XENLA</name>
<dbReference type="InterPro" id="IPR042566">
    <property type="entry name" value="L1_C"/>
</dbReference>
<proteinExistence type="predicted"/>
<reference evidence="2" key="1">
    <citation type="submission" date="2016-05" db="EMBL/GenBank/DDBJ databases">
        <title>WGS assembly of Xenopus laevis.</title>
        <authorList>
            <person name="Session A."/>
            <person name="Uno Y."/>
            <person name="Kwon T."/>
            <person name="Chapman J."/>
            <person name="Toyoda A."/>
            <person name="Takahashi S."/>
            <person name="Fukui A."/>
            <person name="Hikosaka A."/>
            <person name="Putnam N."/>
            <person name="Stites J."/>
            <person name="Van Heeringen S."/>
            <person name="Quigley I."/>
            <person name="Heinz S."/>
            <person name="Hellsten U."/>
            <person name="Lyons J."/>
            <person name="Suzuki A."/>
            <person name="Kondo M."/>
            <person name="Ogino H."/>
            <person name="Ochi H."/>
            <person name="Bogdanovic O."/>
            <person name="Lister R."/>
            <person name="Georgiou G."/>
            <person name="Paranjpe S."/>
            <person name="Van Kruijsbergen I."/>
            <person name="Mozaffari S."/>
            <person name="Shu S."/>
            <person name="Schmutz J."/>
            <person name="Jenkins J."/>
            <person name="Grimwood J."/>
            <person name="Carlson J."/>
            <person name="Mitros T."/>
            <person name="Simakov O."/>
            <person name="Heald R."/>
            <person name="Miller K."/>
            <person name="Haudenschild C."/>
            <person name="Kuroki Y."/>
            <person name="Tanaka T."/>
            <person name="Michiue T."/>
            <person name="Watanabe M."/>
            <person name="Kinoshita T."/>
            <person name="Ohta Y."/>
            <person name="Mawaribuchi S."/>
            <person name="Suzuki Y."/>
            <person name="Haramoto Y."/>
            <person name="Yamamoto T."/>
            <person name="Takagi C."/>
            <person name="Kitzman J."/>
            <person name="Shendure J."/>
            <person name="Nakayama T."/>
            <person name="Izutsu Y."/>
            <person name="Robert J."/>
            <person name="Dichmann D."/>
            <person name="Flajnik M."/>
            <person name="Houston D."/>
            <person name="Marcotte E."/>
            <person name="Wallingford J."/>
            <person name="Ito Y."/>
            <person name="Asashima M."/>
            <person name="Ueno N."/>
            <person name="Matsuda Y."/>
            <person name="Jan Veenstra G."/>
            <person name="Fujiyama A."/>
            <person name="Harland R."/>
            <person name="Taira M."/>
            <person name="Rokhsar D.S."/>
        </authorList>
    </citation>
    <scope>NUCLEOTIDE SEQUENCE</scope>
    <source>
        <strain evidence="2">J</strain>
        <tissue evidence="2">Blood</tissue>
    </source>
</reference>
<dbReference type="AlphaFoldDB" id="A0A974BQB9"/>
<accession>A0A974BQB9</accession>
<evidence type="ECO:0000256" key="1">
    <source>
        <dbReference type="SAM" id="MobiDB-lite"/>
    </source>
</evidence>
<sequence>MDRRLLAFPELERNHSLAKNSREGADTGAIMDPRRSPKENTVPQAMADKLSEQALATAAQIKEMLQDMKNTQNWPRHYQQLEIYMDLSPATFIRHKAFAKITKILRQNSIPYRWGYPVKLIIQRNGTPTLSTVTEAKKALARWDLTTIDDQALPPRRQTPLHTQRKVKKNGKKCDVLFIIYRSLPHQL</sequence>
<evidence type="ECO:0000313" key="2">
    <source>
        <dbReference type="EMBL" id="OCT56127.1"/>
    </source>
</evidence>
<organism evidence="2">
    <name type="scientific">Xenopus laevis</name>
    <name type="common">African clawed frog</name>
    <dbReference type="NCBI Taxonomy" id="8355"/>
    <lineage>
        <taxon>Eukaryota</taxon>
        <taxon>Metazoa</taxon>
        <taxon>Chordata</taxon>
        <taxon>Craniata</taxon>
        <taxon>Vertebrata</taxon>
        <taxon>Euteleostomi</taxon>
        <taxon>Amphibia</taxon>
        <taxon>Batrachia</taxon>
        <taxon>Anura</taxon>
        <taxon>Pipoidea</taxon>
        <taxon>Pipidae</taxon>
        <taxon>Xenopodinae</taxon>
        <taxon>Xenopus</taxon>
        <taxon>Xenopus</taxon>
    </lineage>
</organism>
<gene>
    <name evidence="2" type="ORF">XELAEV_18001959mg</name>
</gene>
<feature type="region of interest" description="Disordered" evidence="1">
    <location>
        <begin position="19"/>
        <end position="40"/>
    </location>
</feature>
<dbReference type="Gene3D" id="3.30.250.20">
    <property type="entry name" value="L1 transposable element, C-terminal domain"/>
    <property type="match status" value="1"/>
</dbReference>